<evidence type="ECO:0000259" key="7">
    <source>
        <dbReference type="Pfam" id="PF02911"/>
    </source>
</evidence>
<dbReference type="GO" id="GO:0004479">
    <property type="term" value="F:methionyl-tRNA formyltransferase activity"/>
    <property type="evidence" value="ECO:0007669"/>
    <property type="project" value="UniProtKB-UniRule"/>
</dbReference>
<dbReference type="CDD" id="cd08704">
    <property type="entry name" value="Met_tRNA_FMT_C"/>
    <property type="match status" value="1"/>
</dbReference>
<dbReference type="SUPFAM" id="SSF50486">
    <property type="entry name" value="FMT C-terminal domain-like"/>
    <property type="match status" value="1"/>
</dbReference>
<keyword evidence="3 5" id="KW-0808">Transferase</keyword>
<comment type="function">
    <text evidence="5">Attaches a formyl group to the free amino group of methionyl-tRNA(fMet). The formyl group appears to play a dual role in the initiator identity of N-formylmethionyl-tRNA by promoting its recognition by IF2 and preventing the misappropriation of this tRNA by the elongation apparatus.</text>
</comment>
<dbReference type="NCBIfam" id="TIGR00460">
    <property type="entry name" value="fmt"/>
    <property type="match status" value="1"/>
</dbReference>
<accession>A0A955L8X4</accession>
<evidence type="ECO:0000256" key="3">
    <source>
        <dbReference type="ARBA" id="ARBA00022679"/>
    </source>
</evidence>
<comment type="catalytic activity">
    <reaction evidence="5">
        <text>L-methionyl-tRNA(fMet) + (6R)-10-formyltetrahydrofolate = N-formyl-L-methionyl-tRNA(fMet) + (6S)-5,6,7,8-tetrahydrofolate + H(+)</text>
        <dbReference type="Rhea" id="RHEA:24380"/>
        <dbReference type="Rhea" id="RHEA-COMP:9952"/>
        <dbReference type="Rhea" id="RHEA-COMP:9953"/>
        <dbReference type="ChEBI" id="CHEBI:15378"/>
        <dbReference type="ChEBI" id="CHEBI:57453"/>
        <dbReference type="ChEBI" id="CHEBI:78530"/>
        <dbReference type="ChEBI" id="CHEBI:78844"/>
        <dbReference type="ChEBI" id="CHEBI:195366"/>
        <dbReference type="EC" id="2.1.2.9"/>
    </reaction>
</comment>
<feature type="domain" description="Formyl transferase N-terminal" evidence="6">
    <location>
        <begin position="4"/>
        <end position="183"/>
    </location>
</feature>
<feature type="binding site" evidence="5">
    <location>
        <begin position="114"/>
        <end position="117"/>
    </location>
    <ligand>
        <name>(6S)-5,6,7,8-tetrahydrofolate</name>
        <dbReference type="ChEBI" id="CHEBI:57453"/>
    </ligand>
</feature>
<evidence type="ECO:0000313" key="9">
    <source>
        <dbReference type="Proteomes" id="UP000754563"/>
    </source>
</evidence>
<dbReference type="InterPro" id="IPR011034">
    <property type="entry name" value="Formyl_transferase-like_C_sf"/>
</dbReference>
<evidence type="ECO:0000313" key="8">
    <source>
        <dbReference type="EMBL" id="MCA9386240.1"/>
    </source>
</evidence>
<comment type="similarity">
    <text evidence="1 5">Belongs to the Fmt family.</text>
</comment>
<reference evidence="8" key="2">
    <citation type="journal article" date="2021" name="Microbiome">
        <title>Successional dynamics and alternative stable states in a saline activated sludge microbial community over 9 years.</title>
        <authorList>
            <person name="Wang Y."/>
            <person name="Ye J."/>
            <person name="Ju F."/>
            <person name="Liu L."/>
            <person name="Boyd J.A."/>
            <person name="Deng Y."/>
            <person name="Parks D.H."/>
            <person name="Jiang X."/>
            <person name="Yin X."/>
            <person name="Woodcroft B.J."/>
            <person name="Tyson G.W."/>
            <person name="Hugenholtz P."/>
            <person name="Polz M.F."/>
            <person name="Zhang T."/>
        </authorList>
    </citation>
    <scope>NUCLEOTIDE SEQUENCE</scope>
    <source>
        <strain evidence="8">HKST-UBA11</strain>
    </source>
</reference>
<evidence type="ECO:0000259" key="6">
    <source>
        <dbReference type="Pfam" id="PF00551"/>
    </source>
</evidence>
<dbReference type="InterPro" id="IPR044135">
    <property type="entry name" value="Met-tRNA-FMT_C"/>
</dbReference>
<gene>
    <name evidence="5 8" type="primary">fmt</name>
    <name evidence="8" type="ORF">KC717_06355</name>
</gene>
<protein>
    <recommendedName>
        <fullName evidence="2 5">Methionyl-tRNA formyltransferase</fullName>
        <ecNumber evidence="2 5">2.1.2.9</ecNumber>
    </recommendedName>
</protein>
<dbReference type="SUPFAM" id="SSF53328">
    <property type="entry name" value="Formyltransferase"/>
    <property type="match status" value="1"/>
</dbReference>
<dbReference type="Pfam" id="PF02911">
    <property type="entry name" value="Formyl_trans_C"/>
    <property type="match status" value="1"/>
</dbReference>
<dbReference type="Gene3D" id="3.40.50.12230">
    <property type="match status" value="1"/>
</dbReference>
<evidence type="ECO:0000256" key="5">
    <source>
        <dbReference type="HAMAP-Rule" id="MF_00182"/>
    </source>
</evidence>
<dbReference type="GO" id="GO:0005829">
    <property type="term" value="C:cytosol"/>
    <property type="evidence" value="ECO:0007669"/>
    <property type="project" value="TreeGrafter"/>
</dbReference>
<dbReference type="InterPro" id="IPR005794">
    <property type="entry name" value="Fmt"/>
</dbReference>
<evidence type="ECO:0000256" key="1">
    <source>
        <dbReference type="ARBA" id="ARBA00010699"/>
    </source>
</evidence>
<dbReference type="EMBL" id="JAGQLH010000105">
    <property type="protein sequence ID" value="MCA9386240.1"/>
    <property type="molecule type" value="Genomic_DNA"/>
</dbReference>
<dbReference type="Proteomes" id="UP000754563">
    <property type="component" value="Unassembled WGS sequence"/>
</dbReference>
<keyword evidence="4 5" id="KW-0648">Protein biosynthesis</keyword>
<dbReference type="EC" id="2.1.2.9" evidence="2 5"/>
<dbReference type="InterPro" id="IPR002376">
    <property type="entry name" value="Formyl_transf_N"/>
</dbReference>
<feature type="domain" description="Formyl transferase C-terminal" evidence="7">
    <location>
        <begin position="213"/>
        <end position="313"/>
    </location>
</feature>
<evidence type="ECO:0000256" key="4">
    <source>
        <dbReference type="ARBA" id="ARBA00022917"/>
    </source>
</evidence>
<comment type="caution">
    <text evidence="8">The sequence shown here is derived from an EMBL/GenBank/DDBJ whole genome shotgun (WGS) entry which is preliminary data.</text>
</comment>
<reference evidence="8" key="1">
    <citation type="submission" date="2020-04" db="EMBL/GenBank/DDBJ databases">
        <authorList>
            <person name="Zhang T."/>
        </authorList>
    </citation>
    <scope>NUCLEOTIDE SEQUENCE</scope>
    <source>
        <strain evidence="8">HKST-UBA11</strain>
    </source>
</reference>
<dbReference type="InterPro" id="IPR041711">
    <property type="entry name" value="Met-tRNA-FMT_N"/>
</dbReference>
<dbReference type="PANTHER" id="PTHR11138:SF5">
    <property type="entry name" value="METHIONYL-TRNA FORMYLTRANSFERASE, MITOCHONDRIAL"/>
    <property type="match status" value="1"/>
</dbReference>
<dbReference type="InterPro" id="IPR005793">
    <property type="entry name" value="Formyl_trans_C"/>
</dbReference>
<dbReference type="InterPro" id="IPR036477">
    <property type="entry name" value="Formyl_transf_N_sf"/>
</dbReference>
<dbReference type="CDD" id="cd08646">
    <property type="entry name" value="FMT_core_Met-tRNA-FMT_N"/>
    <property type="match status" value="1"/>
</dbReference>
<evidence type="ECO:0000256" key="2">
    <source>
        <dbReference type="ARBA" id="ARBA00012261"/>
    </source>
</evidence>
<dbReference type="Pfam" id="PF00551">
    <property type="entry name" value="Formyl_trans_N"/>
    <property type="match status" value="1"/>
</dbReference>
<dbReference type="HAMAP" id="MF_00182">
    <property type="entry name" value="Formyl_trans"/>
    <property type="match status" value="1"/>
</dbReference>
<dbReference type="PANTHER" id="PTHR11138">
    <property type="entry name" value="METHIONYL-TRNA FORMYLTRANSFERASE"/>
    <property type="match status" value="1"/>
</dbReference>
<proteinExistence type="inferred from homology"/>
<organism evidence="8 9">
    <name type="scientific">Candidatus Dojkabacteria bacterium</name>
    <dbReference type="NCBI Taxonomy" id="2099670"/>
    <lineage>
        <taxon>Bacteria</taxon>
        <taxon>Candidatus Dojkabacteria</taxon>
    </lineage>
</organism>
<name>A0A955L8X4_9BACT</name>
<dbReference type="AlphaFoldDB" id="A0A955L8X4"/>
<sequence>MQAKRVIFIGTSEFGIPSIERLSQMEEVELVCVVTQPDRPVGRKQVLQAPPVKEWVQNYLPNIPIEQPEKITLAAKELLERYKPDCIIVASYGQFIPTSILEVPEFKCLNIHASLLPDLRGAVPMPMAIWKGYKQTGTTIQIMEEGMDQGSIIGSKVVTIDERETTATLTEKLSEISGVLLEEVLPLWFQGKIVPKKQDDSEATYCYQKDIAKPHVQINWDLSAKEIDCMIRALVPWPIAWIEITENQTNNKKFWGKRLKVFEASLREDESNHTVGEFYNSGDSLCVQTGNGALELVSIQLEGKKRMSGKDYLFLIT</sequence>